<dbReference type="InterPro" id="IPR027417">
    <property type="entry name" value="P-loop_NTPase"/>
</dbReference>
<dbReference type="SUPFAM" id="SSF52540">
    <property type="entry name" value="P-loop containing nucleoside triphosphate hydrolases"/>
    <property type="match status" value="1"/>
</dbReference>
<dbReference type="EMBL" id="CP046640">
    <property type="protein sequence ID" value="QTL98836.1"/>
    <property type="molecule type" value="Genomic_DNA"/>
</dbReference>
<dbReference type="Gene3D" id="3.40.50.300">
    <property type="entry name" value="P-loop containing nucleotide triphosphate hydrolases"/>
    <property type="match status" value="1"/>
</dbReference>
<dbReference type="PANTHER" id="PTHR24222">
    <property type="entry name" value="ABC TRANSPORTER B FAMILY"/>
    <property type="match status" value="1"/>
</dbReference>
<gene>
    <name evidence="1" type="ORF">GM661_13130</name>
</gene>
<protein>
    <submittedName>
        <fullName evidence="1">Uncharacterized protein</fullName>
    </submittedName>
</protein>
<dbReference type="InterPro" id="IPR039421">
    <property type="entry name" value="Type_1_exporter"/>
</dbReference>
<reference evidence="1" key="1">
    <citation type="submission" date="2019-12" db="EMBL/GenBank/DDBJ databases">
        <authorList>
            <person name="zhang j."/>
            <person name="sun C.M."/>
        </authorList>
    </citation>
    <scope>NUCLEOTIDE SEQUENCE</scope>
    <source>
        <strain evidence="1">NS-1</strain>
    </source>
</reference>
<dbReference type="KEGG" id="ifn:GM661_13130"/>
<dbReference type="Proteomes" id="UP000665020">
    <property type="component" value="Chromosome"/>
</dbReference>
<dbReference type="PANTHER" id="PTHR24222:SF66">
    <property type="entry name" value="MYCOBACTIN IMPORT ATP-BINDING_PERMEASE PROTEIN IRTA"/>
    <property type="match status" value="1"/>
</dbReference>
<accession>A0A8A7KAN3</accession>
<dbReference type="GO" id="GO:0042626">
    <property type="term" value="F:ATPase-coupled transmembrane transporter activity"/>
    <property type="evidence" value="ECO:0007669"/>
    <property type="project" value="TreeGrafter"/>
</dbReference>
<sequence length="58" mass="6517">MKDAPIVILDEMTSNVDPLNEKKIQEAMSNLAVEKTVIVIAHHLKTIRNADKIIVFNC</sequence>
<keyword evidence="2" id="KW-1185">Reference proteome</keyword>
<evidence type="ECO:0000313" key="1">
    <source>
        <dbReference type="EMBL" id="QTL98836.1"/>
    </source>
</evidence>
<dbReference type="AlphaFoldDB" id="A0A8A7KAN3"/>
<dbReference type="GO" id="GO:0005886">
    <property type="term" value="C:plasma membrane"/>
    <property type="evidence" value="ECO:0007669"/>
    <property type="project" value="TreeGrafter"/>
</dbReference>
<name>A0A8A7KAN3_9FIRM</name>
<organism evidence="1 2">
    <name type="scientific">Iocasia fonsfrigidae</name>
    <dbReference type="NCBI Taxonomy" id="2682810"/>
    <lineage>
        <taxon>Bacteria</taxon>
        <taxon>Bacillati</taxon>
        <taxon>Bacillota</taxon>
        <taxon>Clostridia</taxon>
        <taxon>Halanaerobiales</taxon>
        <taxon>Halanaerobiaceae</taxon>
        <taxon>Iocasia</taxon>
    </lineage>
</organism>
<evidence type="ECO:0000313" key="2">
    <source>
        <dbReference type="Proteomes" id="UP000665020"/>
    </source>
</evidence>
<proteinExistence type="predicted"/>